<dbReference type="Pfam" id="PF03965">
    <property type="entry name" value="Penicillinase_R"/>
    <property type="match status" value="1"/>
</dbReference>
<keyword evidence="3" id="KW-0238">DNA-binding</keyword>
<protein>
    <submittedName>
        <fullName evidence="5">Putative transcriptional regulator</fullName>
    </submittedName>
</protein>
<dbReference type="Proteomes" id="UP000233766">
    <property type="component" value="Unassembled WGS sequence"/>
</dbReference>
<gene>
    <name evidence="5" type="ORF">ATK86_5411</name>
</gene>
<organism evidence="5 6">
    <name type="scientific">Nocardia fluminea</name>
    <dbReference type="NCBI Taxonomy" id="134984"/>
    <lineage>
        <taxon>Bacteria</taxon>
        <taxon>Bacillati</taxon>
        <taxon>Actinomycetota</taxon>
        <taxon>Actinomycetes</taxon>
        <taxon>Mycobacteriales</taxon>
        <taxon>Nocardiaceae</taxon>
        <taxon>Nocardia</taxon>
    </lineage>
</organism>
<keyword evidence="6" id="KW-1185">Reference proteome</keyword>
<dbReference type="InterPro" id="IPR036388">
    <property type="entry name" value="WH-like_DNA-bd_sf"/>
</dbReference>
<keyword evidence="2" id="KW-0805">Transcription regulation</keyword>
<accession>A0A2N3VH78</accession>
<dbReference type="OrthoDB" id="9813987at2"/>
<evidence type="ECO:0000256" key="2">
    <source>
        <dbReference type="ARBA" id="ARBA00023015"/>
    </source>
</evidence>
<dbReference type="GO" id="GO:0045892">
    <property type="term" value="P:negative regulation of DNA-templated transcription"/>
    <property type="evidence" value="ECO:0007669"/>
    <property type="project" value="InterPro"/>
</dbReference>
<evidence type="ECO:0000256" key="3">
    <source>
        <dbReference type="ARBA" id="ARBA00023125"/>
    </source>
</evidence>
<keyword evidence="4" id="KW-0804">Transcription</keyword>
<comment type="caution">
    <text evidence="5">The sequence shown here is derived from an EMBL/GenBank/DDBJ whole genome shotgun (WGS) entry which is preliminary data.</text>
</comment>
<evidence type="ECO:0000313" key="6">
    <source>
        <dbReference type="Proteomes" id="UP000233766"/>
    </source>
</evidence>
<dbReference type="Gene3D" id="1.10.10.10">
    <property type="entry name" value="Winged helix-like DNA-binding domain superfamily/Winged helix DNA-binding domain"/>
    <property type="match status" value="1"/>
</dbReference>
<sequence length="133" mass="14845">MGSRGFGVLESAVMDRLWQRAGPTTVREVFEDLSGDRSLAYTTVLSTMTNLHRKGWLDQVRESKAYRYMPILTREEYGARLMHDALRAGGESATVLACFVEGISGEQSESLCAALVRYRQLNTSESLPRPPSK</sequence>
<dbReference type="RefSeq" id="WP_101466806.1">
    <property type="nucleotide sequence ID" value="NZ_PJMW01000002.1"/>
</dbReference>
<evidence type="ECO:0000256" key="4">
    <source>
        <dbReference type="ARBA" id="ARBA00023163"/>
    </source>
</evidence>
<name>A0A2N3VH78_9NOCA</name>
<dbReference type="SUPFAM" id="SSF46785">
    <property type="entry name" value="Winged helix' DNA-binding domain"/>
    <property type="match status" value="1"/>
</dbReference>
<dbReference type="InterPro" id="IPR005650">
    <property type="entry name" value="BlaI_family"/>
</dbReference>
<evidence type="ECO:0000256" key="1">
    <source>
        <dbReference type="ARBA" id="ARBA00011046"/>
    </source>
</evidence>
<comment type="similarity">
    <text evidence="1">Belongs to the BlaI transcriptional regulatory family.</text>
</comment>
<dbReference type="AlphaFoldDB" id="A0A2N3VH78"/>
<dbReference type="InterPro" id="IPR036390">
    <property type="entry name" value="WH_DNA-bd_sf"/>
</dbReference>
<dbReference type="GO" id="GO:0003677">
    <property type="term" value="F:DNA binding"/>
    <property type="evidence" value="ECO:0007669"/>
    <property type="project" value="UniProtKB-KW"/>
</dbReference>
<reference evidence="5 6" key="1">
    <citation type="submission" date="2017-12" db="EMBL/GenBank/DDBJ databases">
        <title>Sequencing the genomes of 1000 Actinobacteria strains.</title>
        <authorList>
            <person name="Klenk H.-P."/>
        </authorList>
    </citation>
    <scope>NUCLEOTIDE SEQUENCE [LARGE SCALE GENOMIC DNA]</scope>
    <source>
        <strain evidence="5 6">DSM 44489</strain>
    </source>
</reference>
<proteinExistence type="inferred from homology"/>
<dbReference type="Gene3D" id="6.10.140.850">
    <property type="match status" value="1"/>
</dbReference>
<dbReference type="EMBL" id="PJMW01000002">
    <property type="protein sequence ID" value="PKV80971.1"/>
    <property type="molecule type" value="Genomic_DNA"/>
</dbReference>
<evidence type="ECO:0000313" key="5">
    <source>
        <dbReference type="EMBL" id="PKV80971.1"/>
    </source>
</evidence>